<organism evidence="1 2">
    <name type="scientific">Streptococcus rubneri</name>
    <dbReference type="NCBI Taxonomy" id="1234680"/>
    <lineage>
        <taxon>Bacteria</taxon>
        <taxon>Bacillati</taxon>
        <taxon>Bacillota</taxon>
        <taxon>Bacilli</taxon>
        <taxon>Lactobacillales</taxon>
        <taxon>Streptococcaceae</taxon>
        <taxon>Streptococcus</taxon>
    </lineage>
</organism>
<accession>A0A4Z1DW74</accession>
<dbReference type="Proteomes" id="UP000297986">
    <property type="component" value="Unassembled WGS sequence"/>
</dbReference>
<protein>
    <submittedName>
        <fullName evidence="1">Uncharacterized protein</fullName>
    </submittedName>
</protein>
<keyword evidence="2" id="KW-1185">Reference proteome</keyword>
<proteinExistence type="predicted"/>
<gene>
    <name evidence="1" type="ORF">E5S68_07370</name>
</gene>
<evidence type="ECO:0000313" key="2">
    <source>
        <dbReference type="Proteomes" id="UP000297986"/>
    </source>
</evidence>
<reference evidence="1 2" key="1">
    <citation type="submission" date="2019-04" db="EMBL/GenBank/DDBJ databases">
        <title>Genome sequencing of Streptococcus rubneri DSM 26920(T).</title>
        <authorList>
            <person name="Kook J.-K."/>
            <person name="Park S.-N."/>
            <person name="Lim Y.K."/>
        </authorList>
    </citation>
    <scope>NUCLEOTIDE SEQUENCE [LARGE SCALE GENOMIC DNA]</scope>
    <source>
        <strain evidence="1 2">DSM 26920</strain>
    </source>
</reference>
<dbReference type="AlphaFoldDB" id="A0A4Z1DW74"/>
<dbReference type="OrthoDB" id="9962225at2"/>
<comment type="caution">
    <text evidence="1">The sequence shown here is derived from an EMBL/GenBank/DDBJ whole genome shotgun (WGS) entry which is preliminary data.</text>
</comment>
<dbReference type="EMBL" id="SRRP01000001">
    <property type="protein sequence ID" value="TGN92903.1"/>
    <property type="molecule type" value="Genomic_DNA"/>
</dbReference>
<evidence type="ECO:0000313" key="1">
    <source>
        <dbReference type="EMBL" id="TGN92903.1"/>
    </source>
</evidence>
<sequence>MDKNIKYIKVVILLLASLFMGWGLQVLTHDQGSPKEQAEINRLSAFQVKEFQGDRFLQGTSTKKTKSWTLDQLTDLEILLRDRNGKVKQVGNCLETILMKMGHPQEKILMQSNTDPKTTLSLLYRRETDGAPCALRLLFTKGRDGSYLLSEVDASQALTKKEKQEVFSEKVFNGIEVGEEMDLAKLLQSYKGLQTLILRQVETDQAGFHLVYRDEKAQEYVLEIEKVDGSYVLLRKGQVGVAPASRLG</sequence>
<name>A0A4Z1DW74_9STRE</name>